<sequence>MRDLRGDVGRAEQAERTRAALLLAAAAEFEQRGFAATSLTDVSDRLGLVRATVHFHFATKKALAQALVAHLDQVWHQIRDRSADEVGRAGSNDEAGVGLARLRWESEQVLDGYRTDARQRAGLRLAIEPELAAETPDLAADWVRHVGELLAPAGRSGAAPMIVQTFAGVVIFSARETEIATREIAQRYWAGLAAAVGPT</sequence>
<evidence type="ECO:0000313" key="7">
    <source>
        <dbReference type="Proteomes" id="UP001501490"/>
    </source>
</evidence>
<evidence type="ECO:0000256" key="2">
    <source>
        <dbReference type="ARBA" id="ARBA00023125"/>
    </source>
</evidence>
<keyword evidence="3" id="KW-0804">Transcription</keyword>
<organism evidence="6 7">
    <name type="scientific">Microlunatus ginsengisoli</name>
    <dbReference type="NCBI Taxonomy" id="363863"/>
    <lineage>
        <taxon>Bacteria</taxon>
        <taxon>Bacillati</taxon>
        <taxon>Actinomycetota</taxon>
        <taxon>Actinomycetes</taxon>
        <taxon>Propionibacteriales</taxon>
        <taxon>Propionibacteriaceae</taxon>
        <taxon>Microlunatus</taxon>
    </lineage>
</organism>
<evidence type="ECO:0000256" key="3">
    <source>
        <dbReference type="ARBA" id="ARBA00023163"/>
    </source>
</evidence>
<dbReference type="Proteomes" id="UP001501490">
    <property type="component" value="Unassembled WGS sequence"/>
</dbReference>
<evidence type="ECO:0000259" key="5">
    <source>
        <dbReference type="PROSITE" id="PS50977"/>
    </source>
</evidence>
<gene>
    <name evidence="6" type="ORF">GCM10022236_18610</name>
</gene>
<dbReference type="PANTHER" id="PTHR30055">
    <property type="entry name" value="HTH-TYPE TRANSCRIPTIONAL REGULATOR RUTR"/>
    <property type="match status" value="1"/>
</dbReference>
<feature type="DNA-binding region" description="H-T-H motif" evidence="4">
    <location>
        <begin position="38"/>
        <end position="57"/>
    </location>
</feature>
<comment type="caution">
    <text evidence="6">The sequence shown here is derived from an EMBL/GenBank/DDBJ whole genome shotgun (WGS) entry which is preliminary data.</text>
</comment>
<keyword evidence="1" id="KW-0805">Transcription regulation</keyword>
<protein>
    <submittedName>
        <fullName evidence="6">ScbR family autoregulator-binding transcription factor</fullName>
    </submittedName>
</protein>
<dbReference type="PROSITE" id="PS50977">
    <property type="entry name" value="HTH_TETR_2"/>
    <property type="match status" value="1"/>
</dbReference>
<accession>A0ABP6ZTZ2</accession>
<dbReference type="Gene3D" id="1.10.357.10">
    <property type="entry name" value="Tetracycline Repressor, domain 2"/>
    <property type="match status" value="1"/>
</dbReference>
<dbReference type="InterPro" id="IPR009057">
    <property type="entry name" value="Homeodomain-like_sf"/>
</dbReference>
<keyword evidence="2 4" id="KW-0238">DNA-binding</keyword>
<evidence type="ECO:0000313" key="6">
    <source>
        <dbReference type="EMBL" id="GAA3616749.1"/>
    </source>
</evidence>
<keyword evidence="7" id="KW-1185">Reference proteome</keyword>
<dbReference type="PANTHER" id="PTHR30055:SF234">
    <property type="entry name" value="HTH-TYPE TRANSCRIPTIONAL REGULATOR BETI"/>
    <property type="match status" value="1"/>
</dbReference>
<proteinExistence type="predicted"/>
<name>A0ABP6ZTZ2_9ACTN</name>
<dbReference type="Pfam" id="PF00440">
    <property type="entry name" value="TetR_N"/>
    <property type="match status" value="1"/>
</dbReference>
<dbReference type="SUPFAM" id="SSF46689">
    <property type="entry name" value="Homeodomain-like"/>
    <property type="match status" value="1"/>
</dbReference>
<dbReference type="PRINTS" id="PR00455">
    <property type="entry name" value="HTHTETR"/>
</dbReference>
<dbReference type="InterPro" id="IPR001647">
    <property type="entry name" value="HTH_TetR"/>
</dbReference>
<evidence type="ECO:0000256" key="4">
    <source>
        <dbReference type="PROSITE-ProRule" id="PRU00335"/>
    </source>
</evidence>
<dbReference type="EMBL" id="BAABAB010000013">
    <property type="protein sequence ID" value="GAA3616749.1"/>
    <property type="molecule type" value="Genomic_DNA"/>
</dbReference>
<feature type="domain" description="HTH tetR-type" evidence="5">
    <location>
        <begin position="15"/>
        <end position="75"/>
    </location>
</feature>
<dbReference type="InterPro" id="IPR050109">
    <property type="entry name" value="HTH-type_TetR-like_transc_reg"/>
</dbReference>
<evidence type="ECO:0000256" key="1">
    <source>
        <dbReference type="ARBA" id="ARBA00023015"/>
    </source>
</evidence>
<reference evidence="7" key="1">
    <citation type="journal article" date="2019" name="Int. J. Syst. Evol. Microbiol.">
        <title>The Global Catalogue of Microorganisms (GCM) 10K type strain sequencing project: providing services to taxonomists for standard genome sequencing and annotation.</title>
        <authorList>
            <consortium name="The Broad Institute Genomics Platform"/>
            <consortium name="The Broad Institute Genome Sequencing Center for Infectious Disease"/>
            <person name="Wu L."/>
            <person name="Ma J."/>
        </authorList>
    </citation>
    <scope>NUCLEOTIDE SEQUENCE [LARGE SCALE GENOMIC DNA]</scope>
    <source>
        <strain evidence="7">JCM 16929</strain>
    </source>
</reference>